<sequence length="164" mass="17401">MAGYGDDPTFETWLTDNGYTLPVSAPSPAVLRNRGSQYIDAVYGSRFVGSVVDPVQERQWPREGAIVSGKLIPSDVVPTAVIHASFYAAYQEAMKPGSLSAIGSGATRVKRKKVGQLEVEYQSASSESETGADLTPIISVVDGMLAPFLRDDSLVCLGILSVGC</sequence>
<proteinExistence type="predicted"/>
<reference evidence="2" key="1">
    <citation type="journal article" date="2013" name="Genome Biol.">
        <title>Comparative genomics of the core and accessory genomes of 48 Sinorhizobium strains comprising five genospecies.</title>
        <authorList>
            <person name="Sugawara M."/>
            <person name="Epstein B."/>
            <person name="Badgley B.D."/>
            <person name="Unno T."/>
            <person name="Xu L."/>
            <person name="Reese J."/>
            <person name="Gyaneshwar P."/>
            <person name="Denny R."/>
            <person name="Mudge J."/>
            <person name="Bharti A.K."/>
            <person name="Farmer A.D."/>
            <person name="May G.D."/>
            <person name="Woodward J.E."/>
            <person name="Medigue C."/>
            <person name="Vallenet D."/>
            <person name="Lajus A."/>
            <person name="Rouy Z."/>
            <person name="Martinez-Vaz B."/>
            <person name="Tiffin P."/>
            <person name="Young N.D."/>
            <person name="Sadowsky M.J."/>
        </authorList>
    </citation>
    <scope>NUCLEOTIDE SEQUENCE</scope>
    <source>
        <strain evidence="2">M30</strain>
    </source>
</reference>
<feature type="domain" description="Putative DnaT-like" evidence="1">
    <location>
        <begin position="11"/>
        <end position="149"/>
    </location>
</feature>
<dbReference type="RefSeq" id="WP_153318644.1">
    <property type="nucleotide sequence ID" value="NZ_WISP01000172.1"/>
</dbReference>
<gene>
    <name evidence="2" type="ORF">GHK45_23505</name>
</gene>
<dbReference type="Pfam" id="PF20557">
    <property type="entry name" value="DnaT_2"/>
    <property type="match status" value="1"/>
</dbReference>
<evidence type="ECO:0000259" key="1">
    <source>
        <dbReference type="Pfam" id="PF20557"/>
    </source>
</evidence>
<accession>A0A6A7ZY44</accession>
<dbReference type="EMBL" id="WISP01000172">
    <property type="protein sequence ID" value="MQW06582.1"/>
    <property type="molecule type" value="Genomic_DNA"/>
</dbReference>
<organism evidence="2">
    <name type="scientific">Rhizobium meliloti</name>
    <name type="common">Ensifer meliloti</name>
    <name type="synonym">Sinorhizobium meliloti</name>
    <dbReference type="NCBI Taxonomy" id="382"/>
    <lineage>
        <taxon>Bacteria</taxon>
        <taxon>Pseudomonadati</taxon>
        <taxon>Pseudomonadota</taxon>
        <taxon>Alphaproteobacteria</taxon>
        <taxon>Hyphomicrobiales</taxon>
        <taxon>Rhizobiaceae</taxon>
        <taxon>Sinorhizobium/Ensifer group</taxon>
        <taxon>Sinorhizobium</taxon>
    </lineage>
</organism>
<evidence type="ECO:0000313" key="2">
    <source>
        <dbReference type="EMBL" id="MQW06582.1"/>
    </source>
</evidence>
<protein>
    <recommendedName>
        <fullName evidence="1">Putative DnaT-like domain-containing protein</fullName>
    </recommendedName>
</protein>
<dbReference type="InterPro" id="IPR046787">
    <property type="entry name" value="DnaT_2"/>
</dbReference>
<dbReference type="AlphaFoldDB" id="A0A6A7ZY44"/>
<comment type="caution">
    <text evidence="2">The sequence shown here is derived from an EMBL/GenBank/DDBJ whole genome shotgun (WGS) entry which is preliminary data.</text>
</comment>
<name>A0A6A7ZY44_RHIML</name>